<sequence length="183" mass="20673">MVHNVHERRLPVPAAAAGELIDSLAGPDDRLWPRHRWPAMRFDRPLGVGAAGGHGPVRYTVEEYRPGGWIRFRFSAPAGFHGYHEYEVIPEGDRDCRLRHRMEMTMGWPAWITYPLFYRPLHDALIEDSLDVAEAGVALARARPRRLGRTVRVLRSMAGVLRGRVPARSASHYVKADPSHGGR</sequence>
<evidence type="ECO:0000313" key="1">
    <source>
        <dbReference type="EMBL" id="GII77441.1"/>
    </source>
</evidence>
<dbReference type="AlphaFoldDB" id="A0A919UXX1"/>
<dbReference type="EMBL" id="BOOU01000036">
    <property type="protein sequence ID" value="GII77441.1"/>
    <property type="molecule type" value="Genomic_DNA"/>
</dbReference>
<gene>
    <name evidence="1" type="ORF">Sru01_24230</name>
</gene>
<dbReference type="Proteomes" id="UP000655287">
    <property type="component" value="Unassembled WGS sequence"/>
</dbReference>
<reference evidence="1" key="1">
    <citation type="submission" date="2021-01" db="EMBL/GenBank/DDBJ databases">
        <title>Whole genome shotgun sequence of Sphaerisporangium rufum NBRC 109079.</title>
        <authorList>
            <person name="Komaki H."/>
            <person name="Tamura T."/>
        </authorList>
    </citation>
    <scope>NUCLEOTIDE SEQUENCE</scope>
    <source>
        <strain evidence="1">NBRC 109079</strain>
    </source>
</reference>
<protein>
    <recommendedName>
        <fullName evidence="3">SRPBCC family protein</fullName>
    </recommendedName>
</protein>
<accession>A0A919UXX1</accession>
<dbReference type="RefSeq" id="WP_203984331.1">
    <property type="nucleotide sequence ID" value="NZ_BOOU01000036.1"/>
</dbReference>
<dbReference type="InterPro" id="IPR023393">
    <property type="entry name" value="START-like_dom_sf"/>
</dbReference>
<organism evidence="1 2">
    <name type="scientific">Sphaerisporangium rufum</name>
    <dbReference type="NCBI Taxonomy" id="1381558"/>
    <lineage>
        <taxon>Bacteria</taxon>
        <taxon>Bacillati</taxon>
        <taxon>Actinomycetota</taxon>
        <taxon>Actinomycetes</taxon>
        <taxon>Streptosporangiales</taxon>
        <taxon>Streptosporangiaceae</taxon>
        <taxon>Sphaerisporangium</taxon>
    </lineage>
</organism>
<dbReference type="SUPFAM" id="SSF55961">
    <property type="entry name" value="Bet v1-like"/>
    <property type="match status" value="1"/>
</dbReference>
<evidence type="ECO:0008006" key="3">
    <source>
        <dbReference type="Google" id="ProtNLM"/>
    </source>
</evidence>
<name>A0A919UXX1_9ACTN</name>
<evidence type="ECO:0000313" key="2">
    <source>
        <dbReference type="Proteomes" id="UP000655287"/>
    </source>
</evidence>
<proteinExistence type="predicted"/>
<comment type="caution">
    <text evidence="1">The sequence shown here is derived from an EMBL/GenBank/DDBJ whole genome shotgun (WGS) entry which is preliminary data.</text>
</comment>
<dbReference type="Gene3D" id="3.30.530.20">
    <property type="match status" value="1"/>
</dbReference>
<keyword evidence="2" id="KW-1185">Reference proteome</keyword>